<dbReference type="PANTHER" id="PTHR30201">
    <property type="entry name" value="TRIPHOSPHORIBOSYL-DEPHOSPHO-COA SYNTHASE"/>
    <property type="match status" value="1"/>
</dbReference>
<keyword evidence="4" id="KW-0547">Nucleotide-binding</keyword>
<proteinExistence type="inferred from homology"/>
<evidence type="ECO:0000256" key="2">
    <source>
        <dbReference type="ARBA" id="ARBA00012074"/>
    </source>
</evidence>
<evidence type="ECO:0000256" key="3">
    <source>
        <dbReference type="ARBA" id="ARBA00022679"/>
    </source>
</evidence>
<name>A0A366K4J8_CYTFI</name>
<evidence type="ECO:0000256" key="5">
    <source>
        <dbReference type="ARBA" id="ARBA00022840"/>
    </source>
</evidence>
<dbReference type="GO" id="GO:0005524">
    <property type="term" value="F:ATP binding"/>
    <property type="evidence" value="ECO:0007669"/>
    <property type="project" value="UniProtKB-KW"/>
</dbReference>
<dbReference type="NCBIfam" id="NF002315">
    <property type="entry name" value="PRK01237.1"/>
    <property type="match status" value="1"/>
</dbReference>
<dbReference type="PANTHER" id="PTHR30201:SF2">
    <property type="entry name" value="2-(5''-TRIPHOSPHORIBOSYL)-3'-DEPHOSPHOCOENZYME-A SYNTHASE"/>
    <property type="match status" value="1"/>
</dbReference>
<dbReference type="AlphaFoldDB" id="A0A366K4J8"/>
<dbReference type="HAMAP" id="MF_01883">
    <property type="entry name" value="MdcB"/>
    <property type="match status" value="1"/>
</dbReference>
<keyword evidence="3" id="KW-0808">Transferase</keyword>
<protein>
    <recommendedName>
        <fullName evidence="2">triphosphoribosyl-dephospho-CoA synthase</fullName>
        <ecNumber evidence="2">2.4.2.52</ecNumber>
    </recommendedName>
</protein>
<dbReference type="InterPro" id="IPR017555">
    <property type="entry name" value="TriPribosyl-deP-CoA_syn"/>
</dbReference>
<dbReference type="GO" id="GO:0051191">
    <property type="term" value="P:prosthetic group biosynthetic process"/>
    <property type="evidence" value="ECO:0007669"/>
    <property type="project" value="TreeGrafter"/>
</dbReference>
<dbReference type="NCBIfam" id="TIGR03132">
    <property type="entry name" value="malonate_mdcB"/>
    <property type="match status" value="1"/>
</dbReference>
<reference evidence="6 7" key="1">
    <citation type="submission" date="2018-06" db="EMBL/GenBank/DDBJ databases">
        <title>Freshwater and sediment microbial communities from various areas in North America, analyzing microbe dynamics in response to fracking.</title>
        <authorList>
            <person name="Lamendella R."/>
        </authorList>
    </citation>
    <scope>NUCLEOTIDE SEQUENCE [LARGE SCALE GENOMIC DNA]</scope>
    <source>
        <strain evidence="6 7">14_TX</strain>
    </source>
</reference>
<organism evidence="6 7">
    <name type="scientific">Cytobacillus firmus</name>
    <name type="common">Bacillus firmus</name>
    <dbReference type="NCBI Taxonomy" id="1399"/>
    <lineage>
        <taxon>Bacteria</taxon>
        <taxon>Bacillati</taxon>
        <taxon>Bacillota</taxon>
        <taxon>Bacilli</taxon>
        <taxon>Bacillales</taxon>
        <taxon>Bacillaceae</taxon>
        <taxon>Cytobacillus</taxon>
    </lineage>
</organism>
<gene>
    <name evidence="6" type="ORF">DFO70_102514</name>
</gene>
<dbReference type="EC" id="2.4.2.52" evidence="2"/>
<comment type="caution">
    <text evidence="6">The sequence shown here is derived from an EMBL/GenBank/DDBJ whole genome shotgun (WGS) entry which is preliminary data.</text>
</comment>
<dbReference type="EMBL" id="QNSF01000002">
    <property type="protein sequence ID" value="RBP96187.1"/>
    <property type="molecule type" value="Genomic_DNA"/>
</dbReference>
<dbReference type="Proteomes" id="UP000252731">
    <property type="component" value="Unassembled WGS sequence"/>
</dbReference>
<dbReference type="Pfam" id="PF01874">
    <property type="entry name" value="CitG"/>
    <property type="match status" value="1"/>
</dbReference>
<evidence type="ECO:0000313" key="7">
    <source>
        <dbReference type="Proteomes" id="UP000252731"/>
    </source>
</evidence>
<evidence type="ECO:0000256" key="4">
    <source>
        <dbReference type="ARBA" id="ARBA00022741"/>
    </source>
</evidence>
<dbReference type="GO" id="GO:0046917">
    <property type="term" value="F:triphosphoribosyl-dephospho-CoA synthase activity"/>
    <property type="evidence" value="ECO:0007669"/>
    <property type="project" value="UniProtKB-EC"/>
</dbReference>
<dbReference type="Gene3D" id="1.10.4200.10">
    <property type="entry name" value="Triphosphoribosyl-dephospho-CoA protein"/>
    <property type="match status" value="1"/>
</dbReference>
<evidence type="ECO:0000256" key="1">
    <source>
        <dbReference type="ARBA" id="ARBA00001210"/>
    </source>
</evidence>
<keyword evidence="5" id="KW-0067">ATP-binding</keyword>
<evidence type="ECO:0000313" key="6">
    <source>
        <dbReference type="EMBL" id="RBP96187.1"/>
    </source>
</evidence>
<comment type="catalytic activity">
    <reaction evidence="1">
        <text>3'-dephospho-CoA + ATP = 2'-(5''-triphospho-alpha-D-ribosyl)-3'-dephospho-CoA + adenine</text>
        <dbReference type="Rhea" id="RHEA:15117"/>
        <dbReference type="ChEBI" id="CHEBI:16708"/>
        <dbReference type="ChEBI" id="CHEBI:30616"/>
        <dbReference type="ChEBI" id="CHEBI:57328"/>
        <dbReference type="ChEBI" id="CHEBI:61378"/>
        <dbReference type="EC" id="2.4.2.52"/>
    </reaction>
</comment>
<dbReference type="InterPro" id="IPR002736">
    <property type="entry name" value="CitG"/>
</dbReference>
<sequence>MDTMKDVESYSLYLGKLAVQSLIEEAELTPKPGLVDKKSSGSHRDMSLNTMIRSAYALEDTFRKIAETSFNSTPSQELREEIAMIGRRGEQEMFQATGGVNTHKGAIWALGLLVSSAAMDLGKSPGKEVAVQAGKLARYEDRNLPADYTNGSRVKKRFGVDGARGEAEQGFPHIRQIALPVLAESRGRGLKENFCRLNVLIALMAELNDTCILHRGGAEALEITKSDAKEIVMAGGVSADKGWQLLEQLDQSLYSMNVSPGGSADLLAAAIFLDYLDQNVQSEFKRLEALQI</sequence>
<accession>A0A366K4J8</accession>
<keyword evidence="7" id="KW-1185">Reference proteome</keyword>